<accession>A0A6J8CK88</accession>
<keyword evidence="2" id="KW-1185">Reference proteome</keyword>
<dbReference type="EMBL" id="CACVKT020005661">
    <property type="protein sequence ID" value="CAC5396833.1"/>
    <property type="molecule type" value="Genomic_DNA"/>
</dbReference>
<gene>
    <name evidence="1" type="ORF">MCOR_31338</name>
</gene>
<evidence type="ECO:0000313" key="1">
    <source>
        <dbReference type="EMBL" id="CAC5396833.1"/>
    </source>
</evidence>
<evidence type="ECO:0000313" key="2">
    <source>
        <dbReference type="Proteomes" id="UP000507470"/>
    </source>
</evidence>
<reference evidence="1 2" key="1">
    <citation type="submission" date="2020-06" db="EMBL/GenBank/DDBJ databases">
        <authorList>
            <person name="Li R."/>
            <person name="Bekaert M."/>
        </authorList>
    </citation>
    <scope>NUCLEOTIDE SEQUENCE [LARGE SCALE GENOMIC DNA]</scope>
    <source>
        <strain evidence="2">wild</strain>
    </source>
</reference>
<dbReference type="Proteomes" id="UP000507470">
    <property type="component" value="Unassembled WGS sequence"/>
</dbReference>
<protein>
    <recommendedName>
        <fullName evidence="3">Spermatogenesis-associated serine-rich protein 1</fullName>
    </recommendedName>
</protein>
<dbReference type="PANTHER" id="PTHR35845:SF1">
    <property type="entry name" value="SPERMATOGENESIS-ASSOCIATED SERINE-RICH PROTEIN 1"/>
    <property type="match status" value="1"/>
</dbReference>
<proteinExistence type="predicted"/>
<evidence type="ECO:0008006" key="3">
    <source>
        <dbReference type="Google" id="ProtNLM"/>
    </source>
</evidence>
<dbReference type="Pfam" id="PF15160">
    <property type="entry name" value="SASRP1"/>
    <property type="match status" value="1"/>
</dbReference>
<name>A0A6J8CK88_MYTCO</name>
<dbReference type="AlphaFoldDB" id="A0A6J8CK88"/>
<organism evidence="1 2">
    <name type="scientific">Mytilus coruscus</name>
    <name type="common">Sea mussel</name>
    <dbReference type="NCBI Taxonomy" id="42192"/>
    <lineage>
        <taxon>Eukaryota</taxon>
        <taxon>Metazoa</taxon>
        <taxon>Spiralia</taxon>
        <taxon>Lophotrochozoa</taxon>
        <taxon>Mollusca</taxon>
        <taxon>Bivalvia</taxon>
        <taxon>Autobranchia</taxon>
        <taxon>Pteriomorphia</taxon>
        <taxon>Mytilida</taxon>
        <taxon>Mytiloidea</taxon>
        <taxon>Mytilidae</taxon>
        <taxon>Mytilinae</taxon>
        <taxon>Mytilus</taxon>
    </lineage>
</organism>
<dbReference type="PANTHER" id="PTHR35845">
    <property type="entry name" value="SPERMATOGENESIS-ASSOCIATED SERINE-RICH PROTEIN 1"/>
    <property type="match status" value="1"/>
</dbReference>
<dbReference type="OrthoDB" id="186791at2759"/>
<dbReference type="InterPro" id="IPR029165">
    <property type="entry name" value="SASRP1"/>
</dbReference>
<sequence>MLHVTTEIGRPGKKEREKRHYPQLQNVCTDYGPYKPRGRRYIPHGYGFYDEWTPHNQNIQVQYSEAGPDWSSKLKYIDHPQNPKYPAAEIFPENWKAMRPYPFTYRRSDNEWLLDPGLSNKGMKCTFNGVHRATDTSSDEITHRMLYGRGRREVTIDKRNGLPYASEGDKNYQAPEYSSGFHRVGSSLPLAQFGANFGKKQVDTFVPLQPLPSVKRDTFREVERRKQKEAEINVVKNLDVWKPATPLNIIQHNEEVAAATKK</sequence>